<proteinExistence type="predicted"/>
<dbReference type="Proteomes" id="UP001178461">
    <property type="component" value="Chromosome 12"/>
</dbReference>
<organism evidence="1 2">
    <name type="scientific">Podarcis lilfordi</name>
    <name type="common">Lilford's wall lizard</name>
    <dbReference type="NCBI Taxonomy" id="74358"/>
    <lineage>
        <taxon>Eukaryota</taxon>
        <taxon>Metazoa</taxon>
        <taxon>Chordata</taxon>
        <taxon>Craniata</taxon>
        <taxon>Vertebrata</taxon>
        <taxon>Euteleostomi</taxon>
        <taxon>Lepidosauria</taxon>
        <taxon>Squamata</taxon>
        <taxon>Bifurcata</taxon>
        <taxon>Unidentata</taxon>
        <taxon>Episquamata</taxon>
        <taxon>Laterata</taxon>
        <taxon>Lacertibaenia</taxon>
        <taxon>Lacertidae</taxon>
        <taxon>Podarcis</taxon>
    </lineage>
</organism>
<protein>
    <submittedName>
        <fullName evidence="1">Uncharacterized protein</fullName>
    </submittedName>
</protein>
<dbReference type="EMBL" id="OX395137">
    <property type="protein sequence ID" value="CAI5789252.1"/>
    <property type="molecule type" value="Genomic_DNA"/>
</dbReference>
<accession>A0AA35L4T1</accession>
<sequence length="89" mass="9432">MLGSRVGRVLRRLRRRPARGRHSSFPAPCALPLARSCTRLRLLPAFLLLLLLLPAGLAEGDGRAKAVAGGTAFAGWRTPHPTPGSISGL</sequence>
<evidence type="ECO:0000313" key="1">
    <source>
        <dbReference type="EMBL" id="CAI5789252.1"/>
    </source>
</evidence>
<name>A0AA35L4T1_9SAUR</name>
<evidence type="ECO:0000313" key="2">
    <source>
        <dbReference type="Proteomes" id="UP001178461"/>
    </source>
</evidence>
<gene>
    <name evidence="1" type="ORF">PODLI_1B037119</name>
</gene>
<keyword evidence="2" id="KW-1185">Reference proteome</keyword>
<dbReference type="AlphaFoldDB" id="A0AA35L4T1"/>
<reference evidence="1" key="1">
    <citation type="submission" date="2022-12" db="EMBL/GenBank/DDBJ databases">
        <authorList>
            <person name="Alioto T."/>
            <person name="Alioto T."/>
            <person name="Gomez Garrido J."/>
        </authorList>
    </citation>
    <scope>NUCLEOTIDE SEQUENCE</scope>
</reference>